<proteinExistence type="predicted"/>
<evidence type="ECO:0000259" key="2">
    <source>
        <dbReference type="Pfam" id="PF02698"/>
    </source>
</evidence>
<keyword evidence="1" id="KW-0812">Transmembrane</keyword>
<keyword evidence="4" id="KW-1185">Reference proteome</keyword>
<evidence type="ECO:0000256" key="1">
    <source>
        <dbReference type="SAM" id="Phobius"/>
    </source>
</evidence>
<feature type="domain" description="DUF218" evidence="2">
    <location>
        <begin position="95"/>
        <end position="239"/>
    </location>
</feature>
<dbReference type="CDD" id="cd06259">
    <property type="entry name" value="YdcF-like"/>
    <property type="match status" value="1"/>
</dbReference>
<gene>
    <name evidence="3" type="ORF">SAMN02745207_02394</name>
</gene>
<sequence length="250" mass="28931">MLLTIIFIILGILSLLYYAFIWWMSFSKFWIVLGIALFLLSYYTYPKTKISINVPISKTIKCIFWSISLFVFSTFLIFETVIITNNFNKTFEKSDYLIVLGAGLRGSTMSTILVYRMEKSLDYLEAYPNTKVIVSGGQGSDEDISEAQAMKDFLVKKGIPDENIIMEDKSTSTLENLIYSKRIIEKDQESENKKISLITNGFHVFRAEFLAKRVGLKAEGIPAKTYFYTIPNFYVREYFAFIKSFIFDRI</sequence>
<organism evidence="3 4">
    <name type="scientific">Clostridium grantii DSM 8605</name>
    <dbReference type="NCBI Taxonomy" id="1121316"/>
    <lineage>
        <taxon>Bacteria</taxon>
        <taxon>Bacillati</taxon>
        <taxon>Bacillota</taxon>
        <taxon>Clostridia</taxon>
        <taxon>Eubacteriales</taxon>
        <taxon>Clostridiaceae</taxon>
        <taxon>Clostridium</taxon>
    </lineage>
</organism>
<evidence type="ECO:0000313" key="3">
    <source>
        <dbReference type="EMBL" id="SHH76866.1"/>
    </source>
</evidence>
<evidence type="ECO:0000313" key="4">
    <source>
        <dbReference type="Proteomes" id="UP000184447"/>
    </source>
</evidence>
<feature type="transmembrane region" description="Helical" evidence="1">
    <location>
        <begin position="65"/>
        <end position="84"/>
    </location>
</feature>
<dbReference type="OrthoDB" id="9782395at2"/>
<dbReference type="InterPro" id="IPR051599">
    <property type="entry name" value="Cell_Envelope_Assoc"/>
</dbReference>
<dbReference type="InterPro" id="IPR014729">
    <property type="entry name" value="Rossmann-like_a/b/a_fold"/>
</dbReference>
<dbReference type="GO" id="GO:0000270">
    <property type="term" value="P:peptidoglycan metabolic process"/>
    <property type="evidence" value="ECO:0007669"/>
    <property type="project" value="TreeGrafter"/>
</dbReference>
<dbReference type="AlphaFoldDB" id="A0A1M5VNM8"/>
<dbReference type="InterPro" id="IPR003848">
    <property type="entry name" value="DUF218"/>
</dbReference>
<dbReference type="PANTHER" id="PTHR30336">
    <property type="entry name" value="INNER MEMBRANE PROTEIN, PROBABLE PERMEASE"/>
    <property type="match status" value="1"/>
</dbReference>
<dbReference type="GO" id="GO:0005886">
    <property type="term" value="C:plasma membrane"/>
    <property type="evidence" value="ECO:0007669"/>
    <property type="project" value="TreeGrafter"/>
</dbReference>
<name>A0A1M5VNM8_9CLOT</name>
<keyword evidence="1" id="KW-1133">Transmembrane helix</keyword>
<dbReference type="RefSeq" id="WP_073338657.1">
    <property type="nucleotide sequence ID" value="NZ_FQXM01000012.1"/>
</dbReference>
<dbReference type="Proteomes" id="UP000184447">
    <property type="component" value="Unassembled WGS sequence"/>
</dbReference>
<dbReference type="EMBL" id="FQXM01000012">
    <property type="protein sequence ID" value="SHH76866.1"/>
    <property type="molecule type" value="Genomic_DNA"/>
</dbReference>
<accession>A0A1M5VNM8</accession>
<dbReference type="Gene3D" id="3.40.50.620">
    <property type="entry name" value="HUPs"/>
    <property type="match status" value="1"/>
</dbReference>
<dbReference type="GO" id="GO:0043164">
    <property type="term" value="P:Gram-negative-bacterium-type cell wall biogenesis"/>
    <property type="evidence" value="ECO:0007669"/>
    <property type="project" value="TreeGrafter"/>
</dbReference>
<reference evidence="3 4" key="1">
    <citation type="submission" date="2016-11" db="EMBL/GenBank/DDBJ databases">
        <authorList>
            <person name="Jaros S."/>
            <person name="Januszkiewicz K."/>
            <person name="Wedrychowicz H."/>
        </authorList>
    </citation>
    <scope>NUCLEOTIDE SEQUENCE [LARGE SCALE GENOMIC DNA]</scope>
    <source>
        <strain evidence="3 4">DSM 8605</strain>
    </source>
</reference>
<feature type="transmembrane region" description="Helical" evidence="1">
    <location>
        <begin position="5"/>
        <end position="23"/>
    </location>
</feature>
<feature type="transmembrane region" description="Helical" evidence="1">
    <location>
        <begin position="29"/>
        <end position="45"/>
    </location>
</feature>
<keyword evidence="1" id="KW-0472">Membrane</keyword>
<dbReference type="PANTHER" id="PTHR30336:SF4">
    <property type="entry name" value="ENVELOPE BIOGENESIS FACTOR ELYC"/>
    <property type="match status" value="1"/>
</dbReference>
<protein>
    <submittedName>
        <fullName evidence="3">Uncharacterized SAM-binding protein YcdF, DUF218 family</fullName>
    </submittedName>
</protein>
<dbReference type="Pfam" id="PF02698">
    <property type="entry name" value="DUF218"/>
    <property type="match status" value="1"/>
</dbReference>
<dbReference type="STRING" id="1121316.SAMN02745207_02394"/>